<dbReference type="Pfam" id="PF14885">
    <property type="entry name" value="GHL15"/>
    <property type="match status" value="1"/>
</dbReference>
<feature type="signal peptide" evidence="1">
    <location>
        <begin position="1"/>
        <end position="22"/>
    </location>
</feature>
<dbReference type="EMBL" id="CAAHFH010000002">
    <property type="protein sequence ID" value="VGO20826.1"/>
    <property type="molecule type" value="Genomic_DNA"/>
</dbReference>
<dbReference type="AlphaFoldDB" id="A0A6C2UP83"/>
<dbReference type="Proteomes" id="UP000346198">
    <property type="component" value="Unassembled WGS sequence"/>
</dbReference>
<dbReference type="RefSeq" id="WP_136062338.1">
    <property type="nucleotide sequence ID" value="NZ_CAAHFH010000002.1"/>
</dbReference>
<evidence type="ECO:0000313" key="2">
    <source>
        <dbReference type="EMBL" id="VGO20826.1"/>
    </source>
</evidence>
<sequence>MRKLFEVAIVLTITGFSMNAMATQILRNGGTDLAANGAGDVVPEAPHVAERHAKPWMHTETRLRLFAPAWRDIGEQSPTEAAGRFEVLYGHLDPKPFHEANPDVKMIKYLLGPYVNKREVARLPSDAMGHNADGNIIKARNFENWVVVPDNPHWIDYVVQFAKNQFDLGYDGIFTDSMGTGPVGGNYLHSKPINPNTGQEYTKTEWMMAESKMAQAIRQVIPEDMMLTMNGLARGTRYWAEPVESSPRVLLAHYDGAMSEQIWREPKSELTSWPSLELWMSEIEMIKDVEKRGLMGFWWTKCWSNGNTSNDEPNADVLVPQWRRFALGSYLLAAGPNSYFNFDTKKKDQPKSNAAEYYVEYDAPLGVAIGSMDQFGGTKVYYRRFENGFVVVNPDGNAVNGVEIPGTDGKTFKSWGEDNSVIFPLDVKAHTGLILTRD</sequence>
<feature type="chain" id="PRO_5025551692" description="Glycoside-hydrolase family GH114 TIM-barrel domain-containing protein" evidence="1">
    <location>
        <begin position="23"/>
        <end position="438"/>
    </location>
</feature>
<reference evidence="2 3" key="1">
    <citation type="submission" date="2019-04" db="EMBL/GenBank/DDBJ databases">
        <authorList>
            <person name="Van Vliet M D."/>
        </authorList>
    </citation>
    <scope>NUCLEOTIDE SEQUENCE [LARGE SCALE GENOMIC DNA]</scope>
    <source>
        <strain evidence="2 3">F21</strain>
    </source>
</reference>
<organism evidence="2 3">
    <name type="scientific">Pontiella sulfatireligans</name>
    <dbReference type="NCBI Taxonomy" id="2750658"/>
    <lineage>
        <taxon>Bacteria</taxon>
        <taxon>Pseudomonadati</taxon>
        <taxon>Kiritimatiellota</taxon>
        <taxon>Kiritimatiellia</taxon>
        <taxon>Kiritimatiellales</taxon>
        <taxon>Pontiellaceae</taxon>
        <taxon>Pontiella</taxon>
    </lineage>
</organism>
<dbReference type="InterPro" id="IPR029455">
    <property type="entry name" value="GHL15"/>
</dbReference>
<proteinExistence type="predicted"/>
<keyword evidence="1" id="KW-0732">Signal</keyword>
<gene>
    <name evidence="2" type="ORF">SCARR_02893</name>
</gene>
<accession>A0A6C2UP83</accession>
<keyword evidence="3" id="KW-1185">Reference proteome</keyword>
<evidence type="ECO:0000256" key="1">
    <source>
        <dbReference type="SAM" id="SignalP"/>
    </source>
</evidence>
<evidence type="ECO:0008006" key="4">
    <source>
        <dbReference type="Google" id="ProtNLM"/>
    </source>
</evidence>
<protein>
    <recommendedName>
        <fullName evidence="4">Glycoside-hydrolase family GH114 TIM-barrel domain-containing protein</fullName>
    </recommendedName>
</protein>
<evidence type="ECO:0000313" key="3">
    <source>
        <dbReference type="Proteomes" id="UP000346198"/>
    </source>
</evidence>
<name>A0A6C2UP83_9BACT</name>